<evidence type="ECO:0000313" key="3">
    <source>
        <dbReference type="EnsemblPlants" id="Pp3c1_9650V3.1"/>
    </source>
</evidence>
<protein>
    <recommendedName>
        <fullName evidence="5">SGT1 protein</fullName>
    </recommendedName>
</protein>
<evidence type="ECO:0000313" key="4">
    <source>
        <dbReference type="Proteomes" id="UP000006727"/>
    </source>
</evidence>
<dbReference type="PANTHER" id="PTHR13060">
    <property type="entry name" value="SGT1 PROTEIN HSGT1 SUPPRESSOR OF GCR2"/>
    <property type="match status" value="1"/>
</dbReference>
<keyword evidence="4" id="KW-1185">Reference proteome</keyword>
<dbReference type="OrthoDB" id="27237at2759"/>
<dbReference type="Pfam" id="PF07093">
    <property type="entry name" value="SGT1"/>
    <property type="match status" value="1"/>
</dbReference>
<reference evidence="2 4" key="1">
    <citation type="journal article" date="2008" name="Science">
        <title>The Physcomitrella genome reveals evolutionary insights into the conquest of land by plants.</title>
        <authorList>
            <person name="Rensing S."/>
            <person name="Lang D."/>
            <person name="Zimmer A."/>
            <person name="Terry A."/>
            <person name="Salamov A."/>
            <person name="Shapiro H."/>
            <person name="Nishiyama T."/>
            <person name="Perroud P.-F."/>
            <person name="Lindquist E."/>
            <person name="Kamisugi Y."/>
            <person name="Tanahashi T."/>
            <person name="Sakakibara K."/>
            <person name="Fujita T."/>
            <person name="Oishi K."/>
            <person name="Shin-I T."/>
            <person name="Kuroki Y."/>
            <person name="Toyoda A."/>
            <person name="Suzuki Y."/>
            <person name="Hashimoto A."/>
            <person name="Yamaguchi K."/>
            <person name="Sugano A."/>
            <person name="Kohara Y."/>
            <person name="Fujiyama A."/>
            <person name="Anterola A."/>
            <person name="Aoki S."/>
            <person name="Ashton N."/>
            <person name="Barbazuk W.B."/>
            <person name="Barker E."/>
            <person name="Bennetzen J."/>
            <person name="Bezanilla M."/>
            <person name="Blankenship R."/>
            <person name="Cho S.H."/>
            <person name="Dutcher S."/>
            <person name="Estelle M."/>
            <person name="Fawcett J.A."/>
            <person name="Gundlach H."/>
            <person name="Hanada K."/>
            <person name="Heyl A."/>
            <person name="Hicks K.A."/>
            <person name="Hugh J."/>
            <person name="Lohr M."/>
            <person name="Mayer K."/>
            <person name="Melkozernov A."/>
            <person name="Murata T."/>
            <person name="Nelson D."/>
            <person name="Pils B."/>
            <person name="Prigge M."/>
            <person name="Reiss B."/>
            <person name="Renner T."/>
            <person name="Rombauts S."/>
            <person name="Rushton P."/>
            <person name="Sanderfoot A."/>
            <person name="Schween G."/>
            <person name="Shiu S.-H."/>
            <person name="Stueber K."/>
            <person name="Theodoulou F.L."/>
            <person name="Tu H."/>
            <person name="Van de Peer Y."/>
            <person name="Verrier P.J."/>
            <person name="Waters E."/>
            <person name="Wood A."/>
            <person name="Yang L."/>
            <person name="Cove D."/>
            <person name="Cuming A."/>
            <person name="Hasebe M."/>
            <person name="Lucas S."/>
            <person name="Mishler D.B."/>
            <person name="Reski R."/>
            <person name="Grigoriev I."/>
            <person name="Quatrano R.S."/>
            <person name="Boore J.L."/>
        </authorList>
    </citation>
    <scope>NUCLEOTIDE SEQUENCE [LARGE SCALE GENOMIC DNA]</scope>
    <source>
        <strain evidence="3 4">cv. Gransden 2004</strain>
    </source>
</reference>
<dbReference type="EnsemblPlants" id="Pp3c1_9650V3.1">
    <property type="protein sequence ID" value="Pp3c1_9650V3.1"/>
    <property type="gene ID" value="Pp3c1_9650"/>
</dbReference>
<dbReference type="OMA" id="TKDYIWQ"/>
<dbReference type="Proteomes" id="UP000006727">
    <property type="component" value="Chromosome 1"/>
</dbReference>
<dbReference type="EnsemblPlants" id="Pp3c1_9650V3.2">
    <property type="protein sequence ID" value="Pp3c1_9650V3.2"/>
    <property type="gene ID" value="Pp3c1_9650"/>
</dbReference>
<dbReference type="RefSeq" id="XP_024371812.1">
    <property type="nucleotide sequence ID" value="XM_024516044.2"/>
</dbReference>
<dbReference type="AlphaFoldDB" id="A0A2K1L7Q5"/>
<reference evidence="2 4" key="2">
    <citation type="journal article" date="2018" name="Plant J.">
        <title>The Physcomitrella patens chromosome-scale assembly reveals moss genome structure and evolution.</title>
        <authorList>
            <person name="Lang D."/>
            <person name="Ullrich K.K."/>
            <person name="Murat F."/>
            <person name="Fuchs J."/>
            <person name="Jenkins J."/>
            <person name="Haas F.B."/>
            <person name="Piednoel M."/>
            <person name="Gundlach H."/>
            <person name="Van Bel M."/>
            <person name="Meyberg R."/>
            <person name="Vives C."/>
            <person name="Morata J."/>
            <person name="Symeonidi A."/>
            <person name="Hiss M."/>
            <person name="Muchero W."/>
            <person name="Kamisugi Y."/>
            <person name="Saleh O."/>
            <person name="Blanc G."/>
            <person name="Decker E.L."/>
            <person name="van Gessel N."/>
            <person name="Grimwood J."/>
            <person name="Hayes R.D."/>
            <person name="Graham S.W."/>
            <person name="Gunter L.E."/>
            <person name="McDaniel S.F."/>
            <person name="Hoernstein S.N.W."/>
            <person name="Larsson A."/>
            <person name="Li F.W."/>
            <person name="Perroud P.F."/>
            <person name="Phillips J."/>
            <person name="Ranjan P."/>
            <person name="Rokshar D.S."/>
            <person name="Rothfels C.J."/>
            <person name="Schneider L."/>
            <person name="Shu S."/>
            <person name="Stevenson D.W."/>
            <person name="Thummler F."/>
            <person name="Tillich M."/>
            <person name="Villarreal Aguilar J.C."/>
            <person name="Widiez T."/>
            <person name="Wong G.K."/>
            <person name="Wymore A."/>
            <person name="Zhang Y."/>
            <person name="Zimmer A.D."/>
            <person name="Quatrano R.S."/>
            <person name="Mayer K.F.X."/>
            <person name="Goodstein D."/>
            <person name="Casacuberta J.M."/>
            <person name="Vandepoele K."/>
            <person name="Reski R."/>
            <person name="Cuming A.C."/>
            <person name="Tuskan G.A."/>
            <person name="Maumus F."/>
            <person name="Salse J."/>
            <person name="Schmutz J."/>
            <person name="Rensing S.A."/>
        </authorList>
    </citation>
    <scope>NUCLEOTIDE SEQUENCE [LARGE SCALE GENOMIC DNA]</scope>
    <source>
        <strain evidence="3 4">cv. Gransden 2004</strain>
    </source>
</reference>
<reference evidence="3" key="3">
    <citation type="submission" date="2020-12" db="UniProtKB">
        <authorList>
            <consortium name="EnsemblPlants"/>
        </authorList>
    </citation>
    <scope>IDENTIFICATION</scope>
</reference>
<sequence length="688" mass="76241">MATAMAADELESVQYAIYSDGVCLLSSSPSPGPHSSPQELLYELRDAIFCHVQPLLEGYIWQHQGFNLEVSKSKSGLWHLAGCTKFGDNVEDEWFIVYLLKRATVKFRDISITVRDNDGEFLLIEAAYVIPRWLKPENSLNRVFLREGWVHLVRRGPGEKSGNLGVEEAVGLMRNGGGATKASEDVQEAIAKRINGYPEQARVNMHKARCLVPVPVAQVLRHEPQMVSLAVDAFYRRDIDAMKAATKLEKFLPVQDGSLSSNGDMVEVLVTMSRAMYAQLYQQMFAAPRKYPMPGVADPSFKAAELGMKLTCGFEMMYWERQRFEGDGVDMINEAEKLKQEDKAPFHDPGWEAYYKRLEKSGYFRDLLEGSREWKQLLQAAVADYRRTQGFAATSADMQAPIKRVKEILSLPHSAADFTGSPLPESDSDAWLYDGEGDLANAINERQAEIDAHESRRAMRPNQAGSAEVGDGEPQPAGAADEPLYDPQELIQGIQSFMSKISSYEGAEFPGDEAVSLNTSRFMEELESALGTNETADAKDIYDDSDWDTEPDDDDEEMADDDDELRASNSLGNPAGVSQIARSSKSSDDFMEEYSEALQRELQGSSLAKSFETPEIKDGPAKMNDQAQQKEKDDDNDGIVDVDINLVTSLLQSFMNQEGMPGPASNLLGAMGIKLKDPSSMKPDSSGK</sequence>
<dbReference type="Gramene" id="Pp3c1_9650V3.1">
    <property type="protein sequence ID" value="Pp3c1_9650V3.1"/>
    <property type="gene ID" value="Pp3c1_9650"/>
</dbReference>
<feature type="region of interest" description="Disordered" evidence="1">
    <location>
        <begin position="662"/>
        <end position="688"/>
    </location>
</feature>
<dbReference type="EMBL" id="ABEU02000001">
    <property type="protein sequence ID" value="PNR62021.1"/>
    <property type="molecule type" value="Genomic_DNA"/>
</dbReference>
<evidence type="ECO:0000256" key="1">
    <source>
        <dbReference type="SAM" id="MobiDB-lite"/>
    </source>
</evidence>
<accession>A0A2K1L7Q5</accession>
<proteinExistence type="predicted"/>
<dbReference type="PaxDb" id="3218-PP1S38_36V6.1"/>
<gene>
    <name evidence="3" type="primary">LOC112280472</name>
    <name evidence="2" type="ORF">PHYPA_000445</name>
</gene>
<feature type="compositionally biased region" description="Basic and acidic residues" evidence="1">
    <location>
        <begin position="674"/>
        <end position="688"/>
    </location>
</feature>
<organism evidence="2">
    <name type="scientific">Physcomitrium patens</name>
    <name type="common">Spreading-leaved earth moss</name>
    <name type="synonym">Physcomitrella patens</name>
    <dbReference type="NCBI Taxonomy" id="3218"/>
    <lineage>
        <taxon>Eukaryota</taxon>
        <taxon>Viridiplantae</taxon>
        <taxon>Streptophyta</taxon>
        <taxon>Embryophyta</taxon>
        <taxon>Bryophyta</taxon>
        <taxon>Bryophytina</taxon>
        <taxon>Bryopsida</taxon>
        <taxon>Funariidae</taxon>
        <taxon>Funariales</taxon>
        <taxon>Funariaceae</taxon>
        <taxon>Physcomitrium</taxon>
    </lineage>
</organism>
<dbReference type="KEGG" id="ppp:112280472"/>
<evidence type="ECO:0008006" key="5">
    <source>
        <dbReference type="Google" id="ProtNLM"/>
    </source>
</evidence>
<dbReference type="PANTHER" id="PTHR13060:SF0">
    <property type="entry name" value="PROTEIN ECDYSONELESS HOMOLOG"/>
    <property type="match status" value="1"/>
</dbReference>
<dbReference type="FunCoup" id="A0A2K1L7Q5">
    <property type="interactions" value="3964"/>
</dbReference>
<feature type="compositionally biased region" description="Acidic residues" evidence="1">
    <location>
        <begin position="543"/>
        <end position="564"/>
    </location>
</feature>
<feature type="region of interest" description="Disordered" evidence="1">
    <location>
        <begin position="529"/>
        <end position="639"/>
    </location>
</feature>
<name>A0A2K1L7Q5_PHYPA</name>
<feature type="region of interest" description="Disordered" evidence="1">
    <location>
        <begin position="451"/>
        <end position="483"/>
    </location>
</feature>
<dbReference type="STRING" id="3218.A0A2K1L7Q5"/>
<dbReference type="GeneID" id="112280472"/>
<dbReference type="InterPro" id="IPR010770">
    <property type="entry name" value="Ecd"/>
</dbReference>
<dbReference type="Gramene" id="Pp3c1_9650V3.2">
    <property type="protein sequence ID" value="Pp3c1_9650V3.2"/>
    <property type="gene ID" value="Pp3c1_9650"/>
</dbReference>
<dbReference type="GO" id="GO:0005634">
    <property type="term" value="C:nucleus"/>
    <property type="evidence" value="ECO:0000318"/>
    <property type="project" value="GO_Central"/>
</dbReference>
<evidence type="ECO:0000313" key="2">
    <source>
        <dbReference type="EMBL" id="PNR62021.1"/>
    </source>
</evidence>